<gene>
    <name evidence="3" type="ORF">CKO43_20440</name>
</gene>
<keyword evidence="1" id="KW-1133">Transmembrane helix</keyword>
<sequence>MSRGERFDRLDALRGAAIVWMAGFHFAFDLNHFRLLDPRQDFYADPFWTLQRTAIVSLFLFCAGLGQAAALDAGQGWPRFWRRWAQVAGCALLVSIGSALMFPRSWISFGVLHGIAAMLILARLAAPLGRWLWPLGALAIALPAVWQHGFFDSRWSNWVGLVTHKPVTEDYVPLLPWLGVVLWGLAAGQWALARRRALLSGPLPRGLAPLALLGRWSLSFYMVHQPVFIAALTALGALGLTGR</sequence>
<evidence type="ECO:0000256" key="1">
    <source>
        <dbReference type="SAM" id="Phobius"/>
    </source>
</evidence>
<keyword evidence="1" id="KW-0472">Membrane</keyword>
<reference evidence="3" key="1">
    <citation type="submission" date="2017-08" db="EMBL/GenBank/DDBJ databases">
        <authorList>
            <person name="Imhoff J.F."/>
            <person name="Rahn T."/>
            <person name="Kuenzel S."/>
            <person name="Neulinger S.C."/>
        </authorList>
    </citation>
    <scope>NUCLEOTIDE SEQUENCE</scope>
    <source>
        <strain evidence="3">IM 151</strain>
    </source>
</reference>
<feature type="transmembrane region" description="Helical" evidence="1">
    <location>
        <begin position="106"/>
        <end position="124"/>
    </location>
</feature>
<name>A0ABS1DYG1_RUBGE</name>
<feature type="transmembrane region" description="Helical" evidence="1">
    <location>
        <begin position="48"/>
        <end position="71"/>
    </location>
</feature>
<proteinExistence type="predicted"/>
<protein>
    <recommendedName>
        <fullName evidence="2">Heparan-alpha-glucosaminide N-acetyltransferase catalytic domain-containing protein</fullName>
    </recommendedName>
</protein>
<feature type="domain" description="Heparan-alpha-glucosaminide N-acetyltransferase catalytic" evidence="2">
    <location>
        <begin position="6"/>
        <end position="226"/>
    </location>
</feature>
<comment type="caution">
    <text evidence="3">The sequence shown here is derived from an EMBL/GenBank/DDBJ whole genome shotgun (WGS) entry which is preliminary data.</text>
</comment>
<dbReference type="EMBL" id="NRRU01000099">
    <property type="protein sequence ID" value="MBK1715132.1"/>
    <property type="molecule type" value="Genomic_DNA"/>
</dbReference>
<keyword evidence="4" id="KW-1185">Reference proteome</keyword>
<accession>A0ABS1DYG1</accession>
<evidence type="ECO:0000313" key="3">
    <source>
        <dbReference type="EMBL" id="MBK1715132.1"/>
    </source>
</evidence>
<feature type="transmembrane region" description="Helical" evidence="1">
    <location>
        <begin position="131"/>
        <end position="151"/>
    </location>
</feature>
<keyword evidence="1" id="KW-0812">Transmembrane</keyword>
<feature type="transmembrane region" description="Helical" evidence="1">
    <location>
        <begin position="171"/>
        <end position="192"/>
    </location>
</feature>
<organism evidence="3 4">
    <name type="scientific">Rubrivivax gelatinosus</name>
    <name type="common">Rhodocyclus gelatinosus</name>
    <name type="synonym">Rhodopseudomonas gelatinosa</name>
    <dbReference type="NCBI Taxonomy" id="28068"/>
    <lineage>
        <taxon>Bacteria</taxon>
        <taxon>Pseudomonadati</taxon>
        <taxon>Pseudomonadota</taxon>
        <taxon>Betaproteobacteria</taxon>
        <taxon>Burkholderiales</taxon>
        <taxon>Sphaerotilaceae</taxon>
        <taxon>Rubrivivax</taxon>
    </lineage>
</organism>
<feature type="transmembrane region" description="Helical" evidence="1">
    <location>
        <begin position="83"/>
        <end position="100"/>
    </location>
</feature>
<dbReference type="Pfam" id="PF07786">
    <property type="entry name" value="HGSNAT_cat"/>
    <property type="match status" value="1"/>
</dbReference>
<dbReference type="InterPro" id="IPR012429">
    <property type="entry name" value="HGSNAT_cat"/>
</dbReference>
<evidence type="ECO:0000313" key="4">
    <source>
        <dbReference type="Proteomes" id="UP001041814"/>
    </source>
</evidence>
<feature type="transmembrane region" description="Helical" evidence="1">
    <location>
        <begin position="213"/>
        <end position="240"/>
    </location>
</feature>
<reference evidence="3" key="2">
    <citation type="journal article" date="2020" name="Microorganisms">
        <title>Osmotic Adaptation and Compatible Solute Biosynthesis of Phototrophic Bacteria as Revealed from Genome Analyses.</title>
        <authorList>
            <person name="Imhoff J.F."/>
            <person name="Rahn T."/>
            <person name="Kunzel S."/>
            <person name="Keller A."/>
            <person name="Neulinger S.C."/>
        </authorList>
    </citation>
    <scope>NUCLEOTIDE SEQUENCE</scope>
    <source>
        <strain evidence="3">IM 151</strain>
    </source>
</reference>
<evidence type="ECO:0000259" key="2">
    <source>
        <dbReference type="Pfam" id="PF07786"/>
    </source>
</evidence>
<dbReference type="Proteomes" id="UP001041814">
    <property type="component" value="Unassembled WGS sequence"/>
</dbReference>